<dbReference type="InterPro" id="IPR035965">
    <property type="entry name" value="PAS-like_dom_sf"/>
</dbReference>
<dbReference type="InterPro" id="IPR003594">
    <property type="entry name" value="HATPase_dom"/>
</dbReference>
<dbReference type="GO" id="GO:0000155">
    <property type="term" value="F:phosphorelay sensor kinase activity"/>
    <property type="evidence" value="ECO:0007669"/>
    <property type="project" value="InterPro"/>
</dbReference>
<feature type="compositionally biased region" description="Low complexity" evidence="9">
    <location>
        <begin position="25"/>
        <end position="36"/>
    </location>
</feature>
<dbReference type="Pfam" id="PF08448">
    <property type="entry name" value="PAS_4"/>
    <property type="match status" value="2"/>
</dbReference>
<dbReference type="SMART" id="SM00387">
    <property type="entry name" value="HATPase_c"/>
    <property type="match status" value="1"/>
</dbReference>
<reference evidence="13 14" key="1">
    <citation type="submission" date="2020-08" db="EMBL/GenBank/DDBJ databases">
        <title>Functional genomics of gut bacteria from endangered species of beetles.</title>
        <authorList>
            <person name="Carlos-Shanley C."/>
        </authorList>
    </citation>
    <scope>NUCLEOTIDE SEQUENCE [LARGE SCALE GENOMIC DNA]</scope>
    <source>
        <strain evidence="13 14">S00239</strain>
    </source>
</reference>
<dbReference type="CDD" id="cd00130">
    <property type="entry name" value="PAS"/>
    <property type="match status" value="1"/>
</dbReference>
<comment type="subcellular location">
    <subcellularLocation>
        <location evidence="2">Cell inner membrane</location>
        <topology evidence="2">Multi-pass membrane protein</topology>
    </subcellularLocation>
</comment>
<evidence type="ECO:0000256" key="4">
    <source>
        <dbReference type="ARBA" id="ARBA00022553"/>
    </source>
</evidence>
<evidence type="ECO:0000256" key="2">
    <source>
        <dbReference type="ARBA" id="ARBA00004429"/>
    </source>
</evidence>
<gene>
    <name evidence="13" type="ORF">HNP55_002348</name>
</gene>
<dbReference type="PRINTS" id="PR00344">
    <property type="entry name" value="BCTRLSENSOR"/>
</dbReference>
<dbReference type="InterPro" id="IPR003661">
    <property type="entry name" value="HisK_dim/P_dom"/>
</dbReference>
<dbReference type="NCBIfam" id="TIGR00229">
    <property type="entry name" value="sensory_box"/>
    <property type="match status" value="2"/>
</dbReference>
<dbReference type="Proteomes" id="UP000562027">
    <property type="component" value="Unassembled WGS sequence"/>
</dbReference>
<dbReference type="EC" id="2.7.13.3" evidence="3"/>
<keyword evidence="10" id="KW-1133">Transmembrane helix</keyword>
<dbReference type="InterPro" id="IPR050736">
    <property type="entry name" value="Sensor_HK_Regulatory"/>
</dbReference>
<dbReference type="PROSITE" id="PS50113">
    <property type="entry name" value="PAC"/>
    <property type="match status" value="1"/>
</dbReference>
<protein>
    <recommendedName>
        <fullName evidence="3">histidine kinase</fullName>
        <ecNumber evidence="3">2.7.13.3</ecNumber>
    </recommendedName>
</protein>
<evidence type="ECO:0000313" key="13">
    <source>
        <dbReference type="EMBL" id="MBB4843825.1"/>
    </source>
</evidence>
<feature type="domain" description="PAC" evidence="12">
    <location>
        <begin position="446"/>
        <end position="498"/>
    </location>
</feature>
<dbReference type="SUPFAM" id="SSF55785">
    <property type="entry name" value="PYP-like sensor domain (PAS domain)"/>
    <property type="match status" value="2"/>
</dbReference>
<dbReference type="InterPro" id="IPR013656">
    <property type="entry name" value="PAS_4"/>
</dbReference>
<dbReference type="InterPro" id="IPR000014">
    <property type="entry name" value="PAS"/>
</dbReference>
<dbReference type="InterPro" id="IPR005467">
    <property type="entry name" value="His_kinase_dom"/>
</dbReference>
<dbReference type="SUPFAM" id="SSF55874">
    <property type="entry name" value="ATPase domain of HSP90 chaperone/DNA topoisomerase II/histidine kinase"/>
    <property type="match status" value="1"/>
</dbReference>
<name>A0A840LAM2_9BURK</name>
<dbReference type="FunFam" id="3.30.565.10:FF:000006">
    <property type="entry name" value="Sensor histidine kinase WalK"/>
    <property type="match status" value="1"/>
</dbReference>
<dbReference type="AlphaFoldDB" id="A0A840LAM2"/>
<dbReference type="SMART" id="SM00091">
    <property type="entry name" value="PAS"/>
    <property type="match status" value="2"/>
</dbReference>
<dbReference type="Gene3D" id="1.10.287.130">
    <property type="match status" value="1"/>
</dbReference>
<dbReference type="PANTHER" id="PTHR43711">
    <property type="entry name" value="TWO-COMPONENT HISTIDINE KINASE"/>
    <property type="match status" value="1"/>
</dbReference>
<dbReference type="CDD" id="cd18774">
    <property type="entry name" value="PDC2_HK_sensor"/>
    <property type="match status" value="1"/>
</dbReference>
<organism evidence="13 14">
    <name type="scientific">Roseateles oligotrophus</name>
    <dbReference type="NCBI Taxonomy" id="1769250"/>
    <lineage>
        <taxon>Bacteria</taxon>
        <taxon>Pseudomonadati</taxon>
        <taxon>Pseudomonadota</taxon>
        <taxon>Betaproteobacteria</taxon>
        <taxon>Burkholderiales</taxon>
        <taxon>Sphaerotilaceae</taxon>
        <taxon>Roseateles</taxon>
    </lineage>
</organism>
<dbReference type="FunFam" id="1.10.287.130:FF:000001">
    <property type="entry name" value="Two-component sensor histidine kinase"/>
    <property type="match status" value="1"/>
</dbReference>
<comment type="catalytic activity">
    <reaction evidence="1">
        <text>ATP + protein L-histidine = ADP + protein N-phospho-L-histidine.</text>
        <dbReference type="EC" id="2.7.13.3"/>
    </reaction>
</comment>
<evidence type="ECO:0000259" key="12">
    <source>
        <dbReference type="PROSITE" id="PS50113"/>
    </source>
</evidence>
<dbReference type="GO" id="GO:0005886">
    <property type="term" value="C:plasma membrane"/>
    <property type="evidence" value="ECO:0007669"/>
    <property type="project" value="UniProtKB-SubCell"/>
</dbReference>
<dbReference type="PROSITE" id="PS50109">
    <property type="entry name" value="HIS_KIN"/>
    <property type="match status" value="1"/>
</dbReference>
<dbReference type="SUPFAM" id="SSF47384">
    <property type="entry name" value="Homodimeric domain of signal transducing histidine kinase"/>
    <property type="match status" value="1"/>
</dbReference>
<keyword evidence="6" id="KW-0418">Kinase</keyword>
<dbReference type="InterPro" id="IPR000700">
    <property type="entry name" value="PAS-assoc_C"/>
</dbReference>
<evidence type="ECO:0000256" key="8">
    <source>
        <dbReference type="ARBA" id="ARBA00023136"/>
    </source>
</evidence>
<evidence type="ECO:0000256" key="9">
    <source>
        <dbReference type="SAM" id="MobiDB-lite"/>
    </source>
</evidence>
<dbReference type="Gene3D" id="3.30.450.20">
    <property type="entry name" value="PAS domain"/>
    <property type="match status" value="4"/>
</dbReference>
<feature type="domain" description="Histidine kinase" evidence="11">
    <location>
        <begin position="637"/>
        <end position="852"/>
    </location>
</feature>
<keyword evidence="7" id="KW-0902">Two-component regulatory system</keyword>
<evidence type="ECO:0000256" key="5">
    <source>
        <dbReference type="ARBA" id="ARBA00022679"/>
    </source>
</evidence>
<evidence type="ECO:0000256" key="7">
    <source>
        <dbReference type="ARBA" id="ARBA00023012"/>
    </source>
</evidence>
<feature type="transmembrane region" description="Helical" evidence="10">
    <location>
        <begin position="50"/>
        <end position="72"/>
    </location>
</feature>
<keyword evidence="8 10" id="KW-0472">Membrane</keyword>
<comment type="caution">
    <text evidence="13">The sequence shown here is derived from an EMBL/GenBank/DDBJ whole genome shotgun (WGS) entry which is preliminary data.</text>
</comment>
<dbReference type="Pfam" id="PF02518">
    <property type="entry name" value="HATPase_c"/>
    <property type="match status" value="1"/>
</dbReference>
<dbReference type="CDD" id="cd00082">
    <property type="entry name" value="HisKA"/>
    <property type="match status" value="1"/>
</dbReference>
<accession>A0A840LAM2</accession>
<sequence>MSKPAQPLRSETEPSTRPPRHFFTAARPATAPAYGPPSARRLPSWINARVAVWGTASLSLLLLLLVLGMLWLSHRQAQDAAHEQTLLYARTLEWQTNQTVATAEQALAALARQLDPELPGRGGPTLFPAWQDHMTELLRQPLASLAFVRSFSLLDERGLVLASSESANLGLRLPLERLKASSNTLLGGLGRLQNGRDLANSGAAEHYIPLTQTLGEGGRLGYLVATLDPGYFARVLEGQLGATELLGALLSLDGQLIAGSAGLKAGMGQHFAQHLIFSQHLPSQESGSYQAPGLSAQDSLGSYRLTANYPWLIAVELPQAMLWVQMRGVVQALSLALLCGLALMLALGAFAWRALSAYDHARGELESAHRDLATKEREQSLLIENVQELMFRTDTAGVLQFVNHSSFLGGKDGQPVLGQHFESLIEPRDHAKARGLFRSASGLLNLPIALRLAGQGSRQRVLEVSVTAIKEADGSLGGYVGFAIDVTEREDARERLQAQLDFTARMIDVCPIPIFAKDTALRFVMVNQAWSEMSGVDKHLALGRKLSEVKPPAIAGPVEALDQRLLAHGGSERLEVHERERCLLTHKTVFSDSRGQPAGVVGSAIDISRFVEAEQQIREARDAAELANSIKTEFVANMSHELRTPLQSIIGFAEIGLGRSEDTPRLHGMFNRIFAAGHRMLELVNNLLDLSRLESPVGHLSLIKQNLKPLIVNVVGDLQAMAKSRKVELRLHIEDEGLQAAVDAERLQQALRNVLDNALRYAPPESAIDIRALKDEQGVALSVRDQGPGIPATELESIFTPFVQGSLTKDGSGGTGLGLAICRKIMSAHGGSITAHNHSQGGALFELRLPRG</sequence>
<evidence type="ECO:0000259" key="11">
    <source>
        <dbReference type="PROSITE" id="PS50109"/>
    </source>
</evidence>
<dbReference type="Gene3D" id="3.30.565.10">
    <property type="entry name" value="Histidine kinase-like ATPase, C-terminal domain"/>
    <property type="match status" value="1"/>
</dbReference>
<evidence type="ECO:0000256" key="3">
    <source>
        <dbReference type="ARBA" id="ARBA00012438"/>
    </source>
</evidence>
<dbReference type="RefSeq" id="WP_184299438.1">
    <property type="nucleotide sequence ID" value="NZ_JACHLP010000004.1"/>
</dbReference>
<dbReference type="EMBL" id="JACHLP010000004">
    <property type="protein sequence ID" value="MBB4843825.1"/>
    <property type="molecule type" value="Genomic_DNA"/>
</dbReference>
<dbReference type="InterPro" id="IPR036890">
    <property type="entry name" value="HATPase_C_sf"/>
</dbReference>
<keyword evidence="14" id="KW-1185">Reference proteome</keyword>
<dbReference type="Pfam" id="PF00512">
    <property type="entry name" value="HisKA"/>
    <property type="match status" value="1"/>
</dbReference>
<dbReference type="InterPro" id="IPR036097">
    <property type="entry name" value="HisK_dim/P_sf"/>
</dbReference>
<keyword evidence="4" id="KW-0597">Phosphoprotein</keyword>
<keyword evidence="10" id="KW-0812">Transmembrane</keyword>
<evidence type="ECO:0000256" key="10">
    <source>
        <dbReference type="SAM" id="Phobius"/>
    </source>
</evidence>
<dbReference type="InterPro" id="IPR004358">
    <property type="entry name" value="Sig_transdc_His_kin-like_C"/>
</dbReference>
<evidence type="ECO:0000256" key="1">
    <source>
        <dbReference type="ARBA" id="ARBA00000085"/>
    </source>
</evidence>
<feature type="region of interest" description="Disordered" evidence="9">
    <location>
        <begin position="1"/>
        <end position="36"/>
    </location>
</feature>
<feature type="transmembrane region" description="Helical" evidence="10">
    <location>
        <begin position="329"/>
        <end position="352"/>
    </location>
</feature>
<dbReference type="PANTHER" id="PTHR43711:SF26">
    <property type="entry name" value="SENSOR HISTIDINE KINASE RCSC"/>
    <property type="match status" value="1"/>
</dbReference>
<dbReference type="CDD" id="cd00075">
    <property type="entry name" value="HATPase"/>
    <property type="match status" value="1"/>
</dbReference>
<dbReference type="SMART" id="SM00388">
    <property type="entry name" value="HisKA"/>
    <property type="match status" value="1"/>
</dbReference>
<keyword evidence="5" id="KW-0808">Transferase</keyword>
<evidence type="ECO:0000256" key="6">
    <source>
        <dbReference type="ARBA" id="ARBA00022777"/>
    </source>
</evidence>
<evidence type="ECO:0000313" key="14">
    <source>
        <dbReference type="Proteomes" id="UP000562027"/>
    </source>
</evidence>
<proteinExistence type="predicted"/>